<dbReference type="GO" id="GO:0005737">
    <property type="term" value="C:cytoplasm"/>
    <property type="evidence" value="ECO:0007669"/>
    <property type="project" value="TreeGrafter"/>
</dbReference>
<accession>A0A5N7MKY2</accession>
<evidence type="ECO:0000256" key="1">
    <source>
        <dbReference type="ARBA" id="ARBA00010105"/>
    </source>
</evidence>
<dbReference type="InterPro" id="IPR003226">
    <property type="entry name" value="MYG1_exonuclease"/>
</dbReference>
<comment type="similarity">
    <text evidence="1">Belongs to the MYG1 family.</text>
</comment>
<dbReference type="EMBL" id="VOSK01000095">
    <property type="protein sequence ID" value="MPR27563.1"/>
    <property type="molecule type" value="Genomic_DNA"/>
</dbReference>
<gene>
    <name evidence="2" type="ORF">FS320_20865</name>
</gene>
<reference evidence="2 3" key="1">
    <citation type="journal article" date="2019" name="Syst. Appl. Microbiol.">
        <title>Microvirga tunisiensis sp. nov., a root nodule symbiotic bacterium isolated from Lupinus micranthus and L. luteus grown in Northern Tunisia.</title>
        <authorList>
            <person name="Msaddak A."/>
            <person name="Rejili M."/>
            <person name="Duran D."/>
            <person name="Mars M."/>
            <person name="Palacios J.M."/>
            <person name="Ruiz-Argueso T."/>
            <person name="Rey L."/>
            <person name="Imperial J."/>
        </authorList>
    </citation>
    <scope>NUCLEOTIDE SEQUENCE [LARGE SCALE GENOMIC DNA]</scope>
    <source>
        <strain evidence="2 3">Lmie10</strain>
    </source>
</reference>
<comment type="caution">
    <text evidence="2">The sequence shown here is derived from an EMBL/GenBank/DDBJ whole genome shotgun (WGS) entry which is preliminary data.</text>
</comment>
<name>A0A5N7MKY2_9HYPH</name>
<dbReference type="AlphaFoldDB" id="A0A5N7MKY2"/>
<evidence type="ECO:0000313" key="3">
    <source>
        <dbReference type="Proteomes" id="UP000403266"/>
    </source>
</evidence>
<proteinExistence type="inferred from homology"/>
<dbReference type="Pfam" id="PF03690">
    <property type="entry name" value="MYG1_exonuc"/>
    <property type="match status" value="1"/>
</dbReference>
<dbReference type="OrthoDB" id="183622at2"/>
<organism evidence="2 3">
    <name type="scientific">Microvirga tunisiensis</name>
    <dbReference type="NCBI Taxonomy" id="2108360"/>
    <lineage>
        <taxon>Bacteria</taxon>
        <taxon>Pseudomonadati</taxon>
        <taxon>Pseudomonadota</taxon>
        <taxon>Alphaproteobacteria</taxon>
        <taxon>Hyphomicrobiales</taxon>
        <taxon>Methylobacteriaceae</taxon>
        <taxon>Microvirga</taxon>
    </lineage>
</organism>
<dbReference type="Proteomes" id="UP000403266">
    <property type="component" value="Unassembled WGS sequence"/>
</dbReference>
<sequence length="296" mass="32715">MKVVTHSGTFHADDVFAFSVLREALGAFDFARTRDTGLIEAADLVFDVGGIYDVARGRYDHHMRDLPRRPDGTPYSSVGLIWRDFGRDTLPKLIPGIDEDLLDAVWQDIDIGFILAIDQADNGVASVSQGHLSLLIEAFNPTWVSDQSYDDAFLEAADFARGILVRACRQAHAEAEAQSTVLAAARKARDPRVIVLNHKLPWEKAVFEGGLRDLLFIIYPNEDSTSWYCRTIPPEPNSFGQRLPLPEAWRGLQEEEFSRVAGITDGVFCHPSGFICGARSQESAVRLAEKAIAAGQ</sequence>
<protein>
    <submittedName>
        <fullName evidence="2">MYG1 family protein</fullName>
    </submittedName>
</protein>
<dbReference type="PANTHER" id="PTHR11215">
    <property type="entry name" value="METAL DEPENDENT HYDROLASE - RELATED"/>
    <property type="match status" value="1"/>
</dbReference>
<evidence type="ECO:0000313" key="2">
    <source>
        <dbReference type="EMBL" id="MPR27563.1"/>
    </source>
</evidence>
<dbReference type="PANTHER" id="PTHR11215:SF1">
    <property type="entry name" value="MYG1 EXONUCLEASE"/>
    <property type="match status" value="1"/>
</dbReference>
<keyword evidence="3" id="KW-1185">Reference proteome</keyword>
<dbReference type="RefSeq" id="WP_152713883.1">
    <property type="nucleotide sequence ID" value="NZ_VOSJ01000095.1"/>
</dbReference>